<dbReference type="EMBL" id="AZHD01000003">
    <property type="protein sequence ID" value="OAA65187.1"/>
    <property type="molecule type" value="Genomic_DNA"/>
</dbReference>
<dbReference type="GO" id="GO:0000287">
    <property type="term" value="F:magnesium ion binding"/>
    <property type="evidence" value="ECO:0007669"/>
    <property type="project" value="TreeGrafter"/>
</dbReference>
<dbReference type="GO" id="GO:0036424">
    <property type="term" value="F:L-phosphoserine phosphatase activity"/>
    <property type="evidence" value="ECO:0007669"/>
    <property type="project" value="TreeGrafter"/>
</dbReference>
<dbReference type="PANTHER" id="PTHR43344:SF20">
    <property type="entry name" value="URACIL PHOSPHORIBOSYLTRANSFERASE"/>
    <property type="match status" value="1"/>
</dbReference>
<name>A0A167XNF5_9HYPO</name>
<dbReference type="PANTHER" id="PTHR43344">
    <property type="entry name" value="PHOSPHOSERINE PHOSPHATASE"/>
    <property type="match status" value="1"/>
</dbReference>
<dbReference type="Gene3D" id="3.40.50.2020">
    <property type="match status" value="1"/>
</dbReference>
<dbReference type="OrthoDB" id="5416609at2759"/>
<protein>
    <submittedName>
        <fullName evidence="2">HAD-like domain protein</fullName>
    </submittedName>
</protein>
<dbReference type="SUPFAM" id="SSF56784">
    <property type="entry name" value="HAD-like"/>
    <property type="match status" value="1"/>
</dbReference>
<dbReference type="InterPro" id="IPR000836">
    <property type="entry name" value="PRTase_dom"/>
</dbReference>
<dbReference type="AlphaFoldDB" id="A0A167XNF5"/>
<organism evidence="2 3">
    <name type="scientific">Niveomyces insectorum RCEF 264</name>
    <dbReference type="NCBI Taxonomy" id="1081102"/>
    <lineage>
        <taxon>Eukaryota</taxon>
        <taxon>Fungi</taxon>
        <taxon>Dikarya</taxon>
        <taxon>Ascomycota</taxon>
        <taxon>Pezizomycotina</taxon>
        <taxon>Sordariomycetes</taxon>
        <taxon>Hypocreomycetidae</taxon>
        <taxon>Hypocreales</taxon>
        <taxon>Cordycipitaceae</taxon>
        <taxon>Niveomyces</taxon>
    </lineage>
</organism>
<evidence type="ECO:0000259" key="1">
    <source>
        <dbReference type="Pfam" id="PF14681"/>
    </source>
</evidence>
<comment type="caution">
    <text evidence="2">The sequence shown here is derived from an EMBL/GenBank/DDBJ whole genome shotgun (WGS) entry which is preliminary data.</text>
</comment>
<dbReference type="CDD" id="cd06223">
    <property type="entry name" value="PRTases_typeI"/>
    <property type="match status" value="1"/>
</dbReference>
<gene>
    <name evidence="2" type="ORF">SPI_01974</name>
</gene>
<dbReference type="STRING" id="1081102.A0A167XNF5"/>
<dbReference type="GO" id="GO:0006564">
    <property type="term" value="P:L-serine biosynthetic process"/>
    <property type="evidence" value="ECO:0007669"/>
    <property type="project" value="TreeGrafter"/>
</dbReference>
<keyword evidence="3" id="KW-1185">Reference proteome</keyword>
<dbReference type="Pfam" id="PF12710">
    <property type="entry name" value="HAD"/>
    <property type="match status" value="1"/>
</dbReference>
<feature type="domain" description="Phosphoribosyltransferase" evidence="1">
    <location>
        <begin position="391"/>
        <end position="583"/>
    </location>
</feature>
<dbReference type="Pfam" id="PF14681">
    <property type="entry name" value="UPRTase"/>
    <property type="match status" value="1"/>
</dbReference>
<accession>A0A167XNF5</accession>
<reference evidence="2 3" key="1">
    <citation type="journal article" date="2016" name="Genome Biol. Evol.">
        <title>Divergent and convergent evolution of fungal pathogenicity.</title>
        <authorList>
            <person name="Shang Y."/>
            <person name="Xiao G."/>
            <person name="Zheng P."/>
            <person name="Cen K."/>
            <person name="Zhan S."/>
            <person name="Wang C."/>
        </authorList>
    </citation>
    <scope>NUCLEOTIDE SEQUENCE [LARGE SCALE GENOMIC DNA]</scope>
    <source>
        <strain evidence="2 3">RCEF 264</strain>
    </source>
</reference>
<dbReference type="InterPro" id="IPR023214">
    <property type="entry name" value="HAD_sf"/>
</dbReference>
<sequence>MFWDDPMMQPIRATTAADLATYTHIIYLNVRAEVILERRRRDESRFRPEASVEHLQEWQTREQTELRQLCRDNSILFAPVDTDQDDKMMTRVLALLHDFPIHGVRYDKNLAVQRLDDYVTTFSASFSQNVVSNVLVMDADKTLAPIDTGDRLWSLLSHAGDGAENPTRTPLQSIFGSPLGYSHAAFRQVSLLYEEAASEQELDAACETVADMVELYPDFLRLIRGVLEKKTALVVVLTCGLASVWEKVMARRGLKGKVLVLGSTRASQDLIVTPAVKAHVVAHLRENRGKFVWAFGDSPLDLPMMQEAHMAVVVVNGDDSLRSRSMEGKLRQILEDGTLPHAYQALMPRDAKPLLAGGEEMPIIDTCGDKLVSKVGASCAKFQTLTERYVTLLLAGEMRDATVSGPGLRAAHETAGWYVASELLPSVLGLETYTIPLVTQTQGTAYRLGHEAKTLIVPLMRGGEPMAFGVSKAFPRAPFVHADKPQALRPDLVRRMHAVVLVDSVVNTGKSILEFFQHIRGISATVRIVVVAGVVQQDAVVEGSPLYDSLMSDAAIHILALRLSKNKFTGVGTTDTGNRLFNTTFLP</sequence>
<dbReference type="GO" id="GO:0005737">
    <property type="term" value="C:cytoplasm"/>
    <property type="evidence" value="ECO:0007669"/>
    <property type="project" value="TreeGrafter"/>
</dbReference>
<proteinExistence type="predicted"/>
<dbReference type="InterPro" id="IPR027417">
    <property type="entry name" value="P-loop_NTPase"/>
</dbReference>
<dbReference type="Gene3D" id="3.40.50.300">
    <property type="entry name" value="P-loop containing nucleotide triphosphate hydrolases"/>
    <property type="match status" value="1"/>
</dbReference>
<dbReference type="Gene3D" id="3.40.50.1000">
    <property type="entry name" value="HAD superfamily/HAD-like"/>
    <property type="match status" value="1"/>
</dbReference>
<dbReference type="SUPFAM" id="SSF53271">
    <property type="entry name" value="PRTase-like"/>
    <property type="match status" value="1"/>
</dbReference>
<dbReference type="InterPro" id="IPR036412">
    <property type="entry name" value="HAD-like_sf"/>
</dbReference>
<dbReference type="InterPro" id="IPR029057">
    <property type="entry name" value="PRTase-like"/>
</dbReference>
<dbReference type="Proteomes" id="UP000076874">
    <property type="component" value="Unassembled WGS sequence"/>
</dbReference>
<evidence type="ECO:0000313" key="2">
    <source>
        <dbReference type="EMBL" id="OAA65187.1"/>
    </source>
</evidence>
<dbReference type="InterPro" id="IPR050582">
    <property type="entry name" value="HAD-like_SerB"/>
</dbReference>
<evidence type="ECO:0000313" key="3">
    <source>
        <dbReference type="Proteomes" id="UP000076874"/>
    </source>
</evidence>